<feature type="compositionally biased region" description="Basic and acidic residues" evidence="1">
    <location>
        <begin position="22"/>
        <end position="40"/>
    </location>
</feature>
<evidence type="ECO:0000313" key="2">
    <source>
        <dbReference type="EMBL" id="PKU40057.1"/>
    </source>
</evidence>
<evidence type="ECO:0000256" key="1">
    <source>
        <dbReference type="SAM" id="MobiDB-lite"/>
    </source>
</evidence>
<name>A0A2I0U1V6_LIMLA</name>
<protein>
    <submittedName>
        <fullName evidence="2">Uncharacterized protein</fullName>
    </submittedName>
</protein>
<dbReference type="EMBL" id="KZ506347">
    <property type="protein sequence ID" value="PKU40057.1"/>
    <property type="molecule type" value="Genomic_DNA"/>
</dbReference>
<proteinExistence type="predicted"/>
<reference evidence="3" key="2">
    <citation type="submission" date="2017-12" db="EMBL/GenBank/DDBJ databases">
        <title>Genome sequence of the Bar-tailed Godwit (Limosa lapponica baueri).</title>
        <authorList>
            <person name="Lima N.C.B."/>
            <person name="Parody-Merino A.M."/>
            <person name="Battley P.F."/>
            <person name="Fidler A.E."/>
            <person name="Prosdocimi F."/>
        </authorList>
    </citation>
    <scope>NUCLEOTIDE SEQUENCE [LARGE SCALE GENOMIC DNA]</scope>
</reference>
<gene>
    <name evidence="2" type="ORF">llap_9638</name>
</gene>
<feature type="region of interest" description="Disordered" evidence="1">
    <location>
        <begin position="1"/>
        <end position="46"/>
    </location>
</feature>
<accession>A0A2I0U1V6</accession>
<sequence>MEVTVPKARGEQEFGQPGQWCSEEKSKLGPETRGGPEKQQKSQKGILDDVSLALQAGGEQCSHQLNDLGFPEGAVRGRASITHQRRPQMFGSPHPPAASDQSVSLAQRVVAVIPPGASPEPS</sequence>
<dbReference type="AlphaFoldDB" id="A0A2I0U1V6"/>
<keyword evidence="3" id="KW-1185">Reference proteome</keyword>
<organism evidence="2 3">
    <name type="scientific">Limosa lapponica baueri</name>
    <dbReference type="NCBI Taxonomy" id="1758121"/>
    <lineage>
        <taxon>Eukaryota</taxon>
        <taxon>Metazoa</taxon>
        <taxon>Chordata</taxon>
        <taxon>Craniata</taxon>
        <taxon>Vertebrata</taxon>
        <taxon>Euteleostomi</taxon>
        <taxon>Archelosauria</taxon>
        <taxon>Archosauria</taxon>
        <taxon>Dinosauria</taxon>
        <taxon>Saurischia</taxon>
        <taxon>Theropoda</taxon>
        <taxon>Coelurosauria</taxon>
        <taxon>Aves</taxon>
        <taxon>Neognathae</taxon>
        <taxon>Neoaves</taxon>
        <taxon>Charadriiformes</taxon>
        <taxon>Scolopacidae</taxon>
        <taxon>Limosa</taxon>
    </lineage>
</organism>
<feature type="region of interest" description="Disordered" evidence="1">
    <location>
        <begin position="76"/>
        <end position="103"/>
    </location>
</feature>
<dbReference type="Proteomes" id="UP000233556">
    <property type="component" value="Unassembled WGS sequence"/>
</dbReference>
<reference evidence="3" key="1">
    <citation type="submission" date="2017-11" db="EMBL/GenBank/DDBJ databases">
        <authorList>
            <person name="Lima N.C."/>
            <person name="Parody-Merino A.M."/>
            <person name="Battley P.F."/>
            <person name="Fidler A.E."/>
            <person name="Prosdocimi F."/>
        </authorList>
    </citation>
    <scope>NUCLEOTIDE SEQUENCE [LARGE SCALE GENOMIC DNA]</scope>
</reference>
<evidence type="ECO:0000313" key="3">
    <source>
        <dbReference type="Proteomes" id="UP000233556"/>
    </source>
</evidence>